<reference evidence="1 2" key="1">
    <citation type="submission" date="2024-11" db="EMBL/GenBank/DDBJ databases">
        <title>A near-complete genome assembly of Cinchona calisaya.</title>
        <authorList>
            <person name="Lian D.C."/>
            <person name="Zhao X.W."/>
            <person name="Wei L."/>
        </authorList>
    </citation>
    <scope>NUCLEOTIDE SEQUENCE [LARGE SCALE GENOMIC DNA]</scope>
    <source>
        <tissue evidence="1">Nenye</tissue>
    </source>
</reference>
<evidence type="ECO:0000313" key="2">
    <source>
        <dbReference type="Proteomes" id="UP001630127"/>
    </source>
</evidence>
<protein>
    <submittedName>
        <fullName evidence="1">Uncharacterized protein</fullName>
    </submittedName>
</protein>
<accession>A0ABD3ATE6</accession>
<dbReference type="EMBL" id="JBJUIK010000002">
    <property type="protein sequence ID" value="KAL3534479.1"/>
    <property type="molecule type" value="Genomic_DNA"/>
</dbReference>
<dbReference type="Proteomes" id="UP001630127">
    <property type="component" value="Unassembled WGS sequence"/>
</dbReference>
<organism evidence="1 2">
    <name type="scientific">Cinchona calisaya</name>
    <dbReference type="NCBI Taxonomy" id="153742"/>
    <lineage>
        <taxon>Eukaryota</taxon>
        <taxon>Viridiplantae</taxon>
        <taxon>Streptophyta</taxon>
        <taxon>Embryophyta</taxon>
        <taxon>Tracheophyta</taxon>
        <taxon>Spermatophyta</taxon>
        <taxon>Magnoliopsida</taxon>
        <taxon>eudicotyledons</taxon>
        <taxon>Gunneridae</taxon>
        <taxon>Pentapetalae</taxon>
        <taxon>asterids</taxon>
        <taxon>lamiids</taxon>
        <taxon>Gentianales</taxon>
        <taxon>Rubiaceae</taxon>
        <taxon>Cinchonoideae</taxon>
        <taxon>Cinchoneae</taxon>
        <taxon>Cinchona</taxon>
    </lineage>
</organism>
<sequence>MSWRHSPDGTISVKCIYDVLRKEQYPIMGPHLSWKVIWNSNFPPRDIQFLQMSAPFVIRNKKMKIIFCIKENLPVEHSRRNLVEDYRDLYKIINQHILWKEKGMEQQIF</sequence>
<proteinExistence type="predicted"/>
<dbReference type="AlphaFoldDB" id="A0ABD3ATE6"/>
<evidence type="ECO:0000313" key="1">
    <source>
        <dbReference type="EMBL" id="KAL3534479.1"/>
    </source>
</evidence>
<keyword evidence="2" id="KW-1185">Reference proteome</keyword>
<name>A0ABD3ATE6_9GENT</name>
<comment type="caution">
    <text evidence="1">The sequence shown here is derived from an EMBL/GenBank/DDBJ whole genome shotgun (WGS) entry which is preliminary data.</text>
</comment>
<gene>
    <name evidence="1" type="ORF">ACH5RR_002940</name>
</gene>